<evidence type="ECO:0000313" key="15">
    <source>
        <dbReference type="EMBL" id="KAF2404085.1"/>
    </source>
</evidence>
<feature type="transmembrane region" description="Helical" evidence="13">
    <location>
        <begin position="175"/>
        <end position="197"/>
    </location>
</feature>
<dbReference type="InterPro" id="IPR013130">
    <property type="entry name" value="Fe3_Rdtase_TM_dom"/>
</dbReference>
<comment type="subcellular location">
    <subcellularLocation>
        <location evidence="1">Cell membrane</location>
        <topology evidence="1">Multi-pass membrane protein</topology>
    </subcellularLocation>
</comment>
<evidence type="ECO:0000259" key="14">
    <source>
        <dbReference type="PROSITE" id="PS51384"/>
    </source>
</evidence>
<dbReference type="SUPFAM" id="SSF63380">
    <property type="entry name" value="Riboflavin synthase domain-like"/>
    <property type="match status" value="1"/>
</dbReference>
<dbReference type="PANTHER" id="PTHR32361">
    <property type="entry name" value="FERRIC/CUPRIC REDUCTASE TRANSMEMBRANE COMPONENT"/>
    <property type="match status" value="1"/>
</dbReference>
<dbReference type="EC" id="1.16.1.9" evidence="3"/>
<dbReference type="AlphaFoldDB" id="A0A6G1I7X1"/>
<evidence type="ECO:0000256" key="7">
    <source>
        <dbReference type="ARBA" id="ARBA00022982"/>
    </source>
</evidence>
<dbReference type="GO" id="GO:0015677">
    <property type="term" value="P:copper ion import"/>
    <property type="evidence" value="ECO:0007669"/>
    <property type="project" value="TreeGrafter"/>
</dbReference>
<keyword evidence="8 13" id="KW-1133">Transmembrane helix</keyword>
<accession>A0A6G1I7X1</accession>
<sequence length="654" mass="72138">MEALAGLSASPTSLPLPDLDPTTQTAMNHQLAGLENAAQGPLWHLPIDDPRCVNDSCLAFVYGYWRDQARYANYRFPLYAQWTVCFYAVVVVLFTALYARRRLDDQGRNVRLRERLVSYWRGFAYRRPAGSVGEWLDVSYGQLLLFTLASVFLLVLPFFQGYYLRDLFRFGSPPLSVRCAFIISALLPVMIALAGKVNVVTMLTGISYAKLNVWHRYVGYAVYALSVVHMVPHFISPVREGGLHELYLLLRDKKRELSGSVLQFIFTLLILTSIPALRSRMYEVFKAVHIALALAFFAFLTWHITGEYLTPDYLYATLAILALNFVARAVYRNRHITPPRSFLAGYPATLEPLPGNMTRVSIPPPASMTWSPGQHIFLTLPSHSRLQAHPFTIASLPSPSSASHELTLLIRARGGFTAHLAQLARAPTLDGLPSTRVWLDGPYGDYLPSLERAFRGVVCVAGGSGVTAVLPWVGHVARRMREGGCRARGVTLVWSVREVGWVRWVEREVGIMGGSAEVEREVGSRSSSISVGAGEKTEKDPVVGVHPAERGRVRLCIFVTSRSVSDAEIKSAAAGLARLAGGEDAGVRVEVSRGRPEYAALLPGLLEEGGRNVVLACGPPGQKVAVANEVARMQGLVREGRVKEVRLHTETFGW</sequence>
<feature type="transmembrane region" description="Helical" evidence="13">
    <location>
        <begin position="314"/>
        <end position="331"/>
    </location>
</feature>
<gene>
    <name evidence="15" type="ORF">EJ06DRAFT_578808</name>
</gene>
<dbReference type="InterPro" id="IPR017938">
    <property type="entry name" value="Riboflavin_synthase-like_b-brl"/>
</dbReference>
<feature type="transmembrane region" description="Helical" evidence="13">
    <location>
        <begin position="217"/>
        <end position="237"/>
    </location>
</feature>
<dbReference type="CDD" id="cd06186">
    <property type="entry name" value="NOX_Duox_like_FAD_NADP"/>
    <property type="match status" value="1"/>
</dbReference>
<comment type="similarity">
    <text evidence="2">Belongs to the ferric reductase (FRE) family.</text>
</comment>
<dbReference type="Pfam" id="PF08022">
    <property type="entry name" value="FAD_binding_8"/>
    <property type="match status" value="1"/>
</dbReference>
<feature type="transmembrane region" description="Helical" evidence="13">
    <location>
        <begin position="284"/>
        <end position="302"/>
    </location>
</feature>
<feature type="transmembrane region" description="Helical" evidence="13">
    <location>
        <begin position="143"/>
        <end position="163"/>
    </location>
</feature>
<evidence type="ECO:0000256" key="10">
    <source>
        <dbReference type="ARBA" id="ARBA00023065"/>
    </source>
</evidence>
<dbReference type="SUPFAM" id="SSF52343">
    <property type="entry name" value="Ferredoxin reductase-like, C-terminal NADP-linked domain"/>
    <property type="match status" value="1"/>
</dbReference>
<proteinExistence type="inferred from homology"/>
<evidence type="ECO:0000256" key="3">
    <source>
        <dbReference type="ARBA" id="ARBA00012668"/>
    </source>
</evidence>
<keyword evidence="5" id="KW-1003">Cell membrane</keyword>
<evidence type="ECO:0000313" key="16">
    <source>
        <dbReference type="Proteomes" id="UP000799640"/>
    </source>
</evidence>
<evidence type="ECO:0000256" key="11">
    <source>
        <dbReference type="ARBA" id="ARBA00023136"/>
    </source>
</evidence>
<dbReference type="Pfam" id="PF01794">
    <property type="entry name" value="Ferric_reduct"/>
    <property type="match status" value="1"/>
</dbReference>
<evidence type="ECO:0000256" key="9">
    <source>
        <dbReference type="ARBA" id="ARBA00023002"/>
    </source>
</evidence>
<dbReference type="GO" id="GO:0006879">
    <property type="term" value="P:intracellular iron ion homeostasis"/>
    <property type="evidence" value="ECO:0007669"/>
    <property type="project" value="TreeGrafter"/>
</dbReference>
<name>A0A6G1I7X1_9PEZI</name>
<keyword evidence="4" id="KW-0813">Transport</keyword>
<dbReference type="InterPro" id="IPR039261">
    <property type="entry name" value="FNR_nucleotide-bd"/>
</dbReference>
<dbReference type="InterPro" id="IPR013121">
    <property type="entry name" value="Fe_red_NAD-bd_6"/>
</dbReference>
<keyword evidence="10" id="KW-0406">Ion transport</keyword>
<dbReference type="GO" id="GO:0006826">
    <property type="term" value="P:iron ion transport"/>
    <property type="evidence" value="ECO:0007669"/>
    <property type="project" value="TreeGrafter"/>
</dbReference>
<dbReference type="PROSITE" id="PS51384">
    <property type="entry name" value="FAD_FR"/>
    <property type="match status" value="1"/>
</dbReference>
<dbReference type="OrthoDB" id="17725at2759"/>
<dbReference type="Proteomes" id="UP000799640">
    <property type="component" value="Unassembled WGS sequence"/>
</dbReference>
<dbReference type="EMBL" id="ML996688">
    <property type="protein sequence ID" value="KAF2404085.1"/>
    <property type="molecule type" value="Genomic_DNA"/>
</dbReference>
<feature type="transmembrane region" description="Helical" evidence="13">
    <location>
        <begin position="257"/>
        <end position="277"/>
    </location>
</feature>
<dbReference type="Pfam" id="PF08030">
    <property type="entry name" value="NAD_binding_6"/>
    <property type="match status" value="1"/>
</dbReference>
<dbReference type="SFLD" id="SFLDG01168">
    <property type="entry name" value="Ferric_reductase_subgroup_(FRE"/>
    <property type="match status" value="1"/>
</dbReference>
<dbReference type="GO" id="GO:0005886">
    <property type="term" value="C:plasma membrane"/>
    <property type="evidence" value="ECO:0007669"/>
    <property type="project" value="UniProtKB-SubCell"/>
</dbReference>
<evidence type="ECO:0000256" key="1">
    <source>
        <dbReference type="ARBA" id="ARBA00004651"/>
    </source>
</evidence>
<feature type="transmembrane region" description="Helical" evidence="13">
    <location>
        <begin position="79"/>
        <end position="99"/>
    </location>
</feature>
<evidence type="ECO:0000256" key="8">
    <source>
        <dbReference type="ARBA" id="ARBA00022989"/>
    </source>
</evidence>
<evidence type="ECO:0000256" key="6">
    <source>
        <dbReference type="ARBA" id="ARBA00022692"/>
    </source>
</evidence>
<keyword evidence="16" id="KW-1185">Reference proteome</keyword>
<keyword evidence="9" id="KW-0560">Oxidoreductase</keyword>
<keyword evidence="6 13" id="KW-0812">Transmembrane</keyword>
<evidence type="ECO:0000256" key="13">
    <source>
        <dbReference type="SAM" id="Phobius"/>
    </source>
</evidence>
<keyword evidence="11 13" id="KW-0472">Membrane</keyword>
<evidence type="ECO:0000256" key="5">
    <source>
        <dbReference type="ARBA" id="ARBA00022475"/>
    </source>
</evidence>
<protein>
    <recommendedName>
        <fullName evidence="3">ferric-chelate reductase (NADPH)</fullName>
        <ecNumber evidence="3">1.16.1.9</ecNumber>
    </recommendedName>
</protein>
<evidence type="ECO:0000256" key="4">
    <source>
        <dbReference type="ARBA" id="ARBA00022448"/>
    </source>
</evidence>
<dbReference type="SFLD" id="SFLDS00052">
    <property type="entry name" value="Ferric_Reductase_Domain"/>
    <property type="match status" value="1"/>
</dbReference>
<dbReference type="InterPro" id="IPR017927">
    <property type="entry name" value="FAD-bd_FR_type"/>
</dbReference>
<dbReference type="InterPro" id="IPR013112">
    <property type="entry name" value="FAD-bd_8"/>
</dbReference>
<comment type="catalytic activity">
    <reaction evidence="12">
        <text>2 a Fe(II)-siderophore + NADP(+) + H(+) = 2 a Fe(III)-siderophore + NADPH</text>
        <dbReference type="Rhea" id="RHEA:28795"/>
        <dbReference type="Rhea" id="RHEA-COMP:11342"/>
        <dbReference type="Rhea" id="RHEA-COMP:11344"/>
        <dbReference type="ChEBI" id="CHEBI:15378"/>
        <dbReference type="ChEBI" id="CHEBI:29033"/>
        <dbReference type="ChEBI" id="CHEBI:29034"/>
        <dbReference type="ChEBI" id="CHEBI:57783"/>
        <dbReference type="ChEBI" id="CHEBI:58349"/>
        <dbReference type="EC" id="1.16.1.9"/>
    </reaction>
</comment>
<evidence type="ECO:0000256" key="2">
    <source>
        <dbReference type="ARBA" id="ARBA00006278"/>
    </source>
</evidence>
<dbReference type="InterPro" id="IPR051410">
    <property type="entry name" value="Ferric/Cupric_Reductase"/>
</dbReference>
<dbReference type="Gene3D" id="2.40.30.10">
    <property type="entry name" value="Translation factors"/>
    <property type="match status" value="1"/>
</dbReference>
<feature type="domain" description="FAD-binding FR-type" evidence="14">
    <location>
        <begin position="323"/>
        <end position="449"/>
    </location>
</feature>
<organism evidence="15 16">
    <name type="scientific">Trichodelitschia bisporula</name>
    <dbReference type="NCBI Taxonomy" id="703511"/>
    <lineage>
        <taxon>Eukaryota</taxon>
        <taxon>Fungi</taxon>
        <taxon>Dikarya</taxon>
        <taxon>Ascomycota</taxon>
        <taxon>Pezizomycotina</taxon>
        <taxon>Dothideomycetes</taxon>
        <taxon>Dothideomycetes incertae sedis</taxon>
        <taxon>Phaeotrichales</taxon>
        <taxon>Phaeotrichaceae</taxon>
        <taxon>Trichodelitschia</taxon>
    </lineage>
</organism>
<dbReference type="Gene3D" id="3.40.50.80">
    <property type="entry name" value="Nucleotide-binding domain of ferredoxin-NADP reductase (FNR) module"/>
    <property type="match status" value="1"/>
</dbReference>
<evidence type="ECO:0000256" key="12">
    <source>
        <dbReference type="ARBA" id="ARBA00048483"/>
    </source>
</evidence>
<reference evidence="15" key="1">
    <citation type="journal article" date="2020" name="Stud. Mycol.">
        <title>101 Dothideomycetes genomes: a test case for predicting lifestyles and emergence of pathogens.</title>
        <authorList>
            <person name="Haridas S."/>
            <person name="Albert R."/>
            <person name="Binder M."/>
            <person name="Bloem J."/>
            <person name="Labutti K."/>
            <person name="Salamov A."/>
            <person name="Andreopoulos B."/>
            <person name="Baker S."/>
            <person name="Barry K."/>
            <person name="Bills G."/>
            <person name="Bluhm B."/>
            <person name="Cannon C."/>
            <person name="Castanera R."/>
            <person name="Culley D."/>
            <person name="Daum C."/>
            <person name="Ezra D."/>
            <person name="Gonzalez J."/>
            <person name="Henrissat B."/>
            <person name="Kuo A."/>
            <person name="Liang C."/>
            <person name="Lipzen A."/>
            <person name="Lutzoni F."/>
            <person name="Magnuson J."/>
            <person name="Mondo S."/>
            <person name="Nolan M."/>
            <person name="Ohm R."/>
            <person name="Pangilinan J."/>
            <person name="Park H.-J."/>
            <person name="Ramirez L."/>
            <person name="Alfaro M."/>
            <person name="Sun H."/>
            <person name="Tritt A."/>
            <person name="Yoshinaga Y."/>
            <person name="Zwiers L.-H."/>
            <person name="Turgeon B."/>
            <person name="Goodwin S."/>
            <person name="Spatafora J."/>
            <person name="Crous P."/>
            <person name="Grigoriev I."/>
        </authorList>
    </citation>
    <scope>NUCLEOTIDE SEQUENCE</scope>
    <source>
        <strain evidence="15">CBS 262.69</strain>
    </source>
</reference>
<dbReference type="PANTHER" id="PTHR32361:SF23">
    <property type="entry name" value="FERRIC-CHELATE REDUCTASE"/>
    <property type="match status" value="1"/>
</dbReference>
<keyword evidence="7" id="KW-0249">Electron transport</keyword>
<dbReference type="GO" id="GO:0052851">
    <property type="term" value="F:ferric-chelate reductase (NADPH) activity"/>
    <property type="evidence" value="ECO:0007669"/>
    <property type="project" value="UniProtKB-EC"/>
</dbReference>